<dbReference type="Pfam" id="PF00096">
    <property type="entry name" value="zf-C2H2"/>
    <property type="match status" value="2"/>
</dbReference>
<dbReference type="GO" id="GO:0000978">
    <property type="term" value="F:RNA polymerase II cis-regulatory region sequence-specific DNA binding"/>
    <property type="evidence" value="ECO:0007669"/>
    <property type="project" value="TreeGrafter"/>
</dbReference>
<feature type="compositionally biased region" description="Gly residues" evidence="9">
    <location>
        <begin position="765"/>
        <end position="777"/>
    </location>
</feature>
<dbReference type="GO" id="GO:0008270">
    <property type="term" value="F:zinc ion binding"/>
    <property type="evidence" value="ECO:0007669"/>
    <property type="project" value="UniProtKB-KW"/>
</dbReference>
<dbReference type="EMBL" id="KZ308194">
    <property type="protein sequence ID" value="KAG8224382.1"/>
    <property type="molecule type" value="Genomic_DNA"/>
</dbReference>
<feature type="compositionally biased region" description="Low complexity" evidence="9">
    <location>
        <begin position="937"/>
        <end position="953"/>
    </location>
</feature>
<feature type="compositionally biased region" description="Low complexity" evidence="9">
    <location>
        <begin position="967"/>
        <end position="982"/>
    </location>
</feature>
<keyword evidence="5" id="KW-0862">Zinc</keyword>
<feature type="domain" description="C2H2-type" evidence="10">
    <location>
        <begin position="49"/>
        <end position="71"/>
    </location>
</feature>
<feature type="compositionally biased region" description="Basic and acidic residues" evidence="9">
    <location>
        <begin position="1375"/>
        <end position="1386"/>
    </location>
</feature>
<keyword evidence="6" id="KW-0238">DNA-binding</keyword>
<comment type="caution">
    <text evidence="11">The sequence shown here is derived from an EMBL/GenBank/DDBJ whole genome shotgun (WGS) entry which is preliminary data.</text>
</comment>
<feature type="region of interest" description="Disordered" evidence="9">
    <location>
        <begin position="86"/>
        <end position="387"/>
    </location>
</feature>
<keyword evidence="12" id="KW-1185">Reference proteome</keyword>
<feature type="compositionally biased region" description="Gly residues" evidence="9">
    <location>
        <begin position="94"/>
        <end position="114"/>
    </location>
</feature>
<feature type="compositionally biased region" description="Gly residues" evidence="9">
    <location>
        <begin position="238"/>
        <end position="249"/>
    </location>
</feature>
<dbReference type="PANTHER" id="PTHR24404">
    <property type="entry name" value="ZINC FINGER PROTEIN"/>
    <property type="match status" value="1"/>
</dbReference>
<dbReference type="OrthoDB" id="8117402at2759"/>
<feature type="region of interest" description="Disordered" evidence="9">
    <location>
        <begin position="405"/>
        <end position="452"/>
    </location>
</feature>
<keyword evidence="3" id="KW-0677">Repeat</keyword>
<dbReference type="Proteomes" id="UP000792457">
    <property type="component" value="Unassembled WGS sequence"/>
</dbReference>
<feature type="compositionally biased region" description="Low complexity" evidence="9">
    <location>
        <begin position="1216"/>
        <end position="1231"/>
    </location>
</feature>
<reference evidence="11" key="1">
    <citation type="submission" date="2013-04" db="EMBL/GenBank/DDBJ databases">
        <authorList>
            <person name="Qu J."/>
            <person name="Murali S.C."/>
            <person name="Bandaranaike D."/>
            <person name="Bellair M."/>
            <person name="Blankenburg K."/>
            <person name="Chao H."/>
            <person name="Dinh H."/>
            <person name="Doddapaneni H."/>
            <person name="Downs B."/>
            <person name="Dugan-Rocha S."/>
            <person name="Elkadiri S."/>
            <person name="Gnanaolivu R.D."/>
            <person name="Hernandez B."/>
            <person name="Javaid M."/>
            <person name="Jayaseelan J.C."/>
            <person name="Lee S."/>
            <person name="Li M."/>
            <person name="Ming W."/>
            <person name="Munidasa M."/>
            <person name="Muniz J."/>
            <person name="Nguyen L."/>
            <person name="Ongeri F."/>
            <person name="Osuji N."/>
            <person name="Pu L.-L."/>
            <person name="Puazo M."/>
            <person name="Qu C."/>
            <person name="Quiroz J."/>
            <person name="Raj R."/>
            <person name="Weissenberger G."/>
            <person name="Xin Y."/>
            <person name="Zou X."/>
            <person name="Han Y."/>
            <person name="Richards S."/>
            <person name="Worley K."/>
            <person name="Muzny D."/>
            <person name="Gibbs R."/>
        </authorList>
    </citation>
    <scope>NUCLEOTIDE SEQUENCE</scope>
    <source>
        <strain evidence="11">Sampled in the wild</strain>
    </source>
</reference>
<feature type="region of interest" description="Disordered" evidence="9">
    <location>
        <begin position="1342"/>
        <end position="1416"/>
    </location>
</feature>
<feature type="compositionally biased region" description="Pro residues" evidence="9">
    <location>
        <begin position="644"/>
        <end position="661"/>
    </location>
</feature>
<evidence type="ECO:0000256" key="6">
    <source>
        <dbReference type="ARBA" id="ARBA00023125"/>
    </source>
</evidence>
<keyword evidence="7" id="KW-0539">Nucleus</keyword>
<dbReference type="Gene3D" id="3.30.160.60">
    <property type="entry name" value="Classic Zinc Finger"/>
    <property type="match status" value="5"/>
</dbReference>
<dbReference type="FunFam" id="3.30.160.60:FF:000358">
    <property type="entry name" value="zinc finger protein 24"/>
    <property type="match status" value="1"/>
</dbReference>
<dbReference type="InterPro" id="IPR022755">
    <property type="entry name" value="Znf_C2H2_jaz"/>
</dbReference>
<protein>
    <recommendedName>
        <fullName evidence="10">C2H2-type domain-containing protein</fullName>
    </recommendedName>
</protein>
<feature type="region of interest" description="Disordered" evidence="9">
    <location>
        <begin position="1175"/>
        <end position="1194"/>
    </location>
</feature>
<dbReference type="PROSITE" id="PS50157">
    <property type="entry name" value="ZINC_FINGER_C2H2_2"/>
    <property type="match status" value="6"/>
</dbReference>
<proteinExistence type="predicted"/>
<dbReference type="GO" id="GO:0005634">
    <property type="term" value="C:nucleus"/>
    <property type="evidence" value="ECO:0007669"/>
    <property type="project" value="UniProtKB-SubCell"/>
</dbReference>
<feature type="region of interest" description="Disordered" evidence="9">
    <location>
        <begin position="719"/>
        <end position="914"/>
    </location>
</feature>
<feature type="compositionally biased region" description="Low complexity" evidence="9">
    <location>
        <begin position="752"/>
        <end position="764"/>
    </location>
</feature>
<dbReference type="GO" id="GO:0006357">
    <property type="term" value="P:regulation of transcription by RNA polymerase II"/>
    <property type="evidence" value="ECO:0007669"/>
    <property type="project" value="TreeGrafter"/>
</dbReference>
<feature type="domain" description="C2H2-type" evidence="10">
    <location>
        <begin position="691"/>
        <end position="720"/>
    </location>
</feature>
<feature type="compositionally biased region" description="Polar residues" evidence="9">
    <location>
        <begin position="1021"/>
        <end position="1039"/>
    </location>
</feature>
<dbReference type="InterPro" id="IPR050589">
    <property type="entry name" value="Ikaros_C2H2-ZF"/>
</dbReference>
<feature type="region of interest" description="Disordered" evidence="9">
    <location>
        <begin position="928"/>
        <end position="1039"/>
    </location>
</feature>
<organism evidence="11 12">
    <name type="scientific">Ladona fulva</name>
    <name type="common">Scarce chaser dragonfly</name>
    <name type="synonym">Libellula fulva</name>
    <dbReference type="NCBI Taxonomy" id="123851"/>
    <lineage>
        <taxon>Eukaryota</taxon>
        <taxon>Metazoa</taxon>
        <taxon>Ecdysozoa</taxon>
        <taxon>Arthropoda</taxon>
        <taxon>Hexapoda</taxon>
        <taxon>Insecta</taxon>
        <taxon>Pterygota</taxon>
        <taxon>Palaeoptera</taxon>
        <taxon>Odonata</taxon>
        <taxon>Epiprocta</taxon>
        <taxon>Anisoptera</taxon>
        <taxon>Libelluloidea</taxon>
        <taxon>Libellulidae</taxon>
        <taxon>Ladona</taxon>
    </lineage>
</organism>
<dbReference type="SUPFAM" id="SSF57667">
    <property type="entry name" value="beta-beta-alpha zinc fingers"/>
    <property type="match status" value="4"/>
</dbReference>
<dbReference type="InterPro" id="IPR013087">
    <property type="entry name" value="Znf_C2H2_type"/>
</dbReference>
<evidence type="ECO:0000256" key="1">
    <source>
        <dbReference type="ARBA" id="ARBA00004123"/>
    </source>
</evidence>
<feature type="domain" description="C2H2-type" evidence="10">
    <location>
        <begin position="1267"/>
        <end position="1294"/>
    </location>
</feature>
<keyword evidence="2" id="KW-0479">Metal-binding</keyword>
<evidence type="ECO:0000256" key="2">
    <source>
        <dbReference type="ARBA" id="ARBA00022723"/>
    </source>
</evidence>
<feature type="compositionally biased region" description="Low complexity" evidence="9">
    <location>
        <begin position="272"/>
        <end position="283"/>
    </location>
</feature>
<dbReference type="Pfam" id="PF12171">
    <property type="entry name" value="zf-C2H2_jaz"/>
    <property type="match status" value="1"/>
</dbReference>
<evidence type="ECO:0000259" key="10">
    <source>
        <dbReference type="PROSITE" id="PS50157"/>
    </source>
</evidence>
<feature type="region of interest" description="Disordered" evidence="9">
    <location>
        <begin position="1202"/>
        <end position="1231"/>
    </location>
</feature>
<dbReference type="PROSITE" id="PS00028">
    <property type="entry name" value="ZINC_FINGER_C2H2_1"/>
    <property type="match status" value="7"/>
</dbReference>
<evidence type="ECO:0000313" key="11">
    <source>
        <dbReference type="EMBL" id="KAG8224382.1"/>
    </source>
</evidence>
<sequence>MASGVNHQQQHHAPHHLHPLQHQQPPSPRQQAAATNNHHHHQQQGHQQHHCKDCGVYFESAKSLEVHLHYHKENLLSKWVNNGSASANNQSPSGGSGGGNGGDGAVGQGGGGVGAPSTNGTGAPVSSPSSTSSPISSSSQSSQPAPSASGADSVVTNGCDPQQEGENGGTGDGSRGIDGNRGHSTSPRQQPLPPPPPPPPSSSAPSSFLPPTPGSYSNAQSPYLQSPPPQPDSRFSPGFGGAQGGGGNPGEVPPSSSPFQGFSMLPPNEVRSPSSNASSNPNAGFYPPDGGYAQSEFTGPVRGNGAGGMGTTPPPSSPASGGGGHYPQHHHSGGHQRYHPYNGGGGPPGGGGLYPPSQSPQNQQPPPSSIPLFAQSPNSASSGQQQCDKCGFVCENSTSLLEHINSAHPQQGGPQPQHARGNGSSRRPHSSPVSSSSTSVVPNPTSSAPGGGYMDGGSFYATAGVNKDGNEAAEILDLDSHKVHVYQPPDSQTGSSGPGMSWGHQQHHLLNQHPHHLDQKLFHPQHHHQQMLGGMLGVGPSPVSSTDYLNSDGLVPLSSHPHHPHSLGYPPLHPPHLGLAPTYQDLGGGGHIPMHSSTGPVSPAPPHVPEISSLHHHHSAMTPLHQQPPHMQMGPQGATSPSAALPPPPVAPAQQAPPQPAQQPQQQPSTTTNSSANQSWKSNEARRPKTYNCSACNKWFTSSGHLKRHYNTTLHKNAMKQAGGADPPPAGKATGRGGDSSNNSGSAGSGSIGSPTTSSTTPTPRGGGTGGMLGGGDSSSATPSPAASLGGEESSRSSACEDSNGHHHPYGGPAGPLPPSGAVPPPPGPLPPPPPPPLVQTTGMHPPPMSASPSSPSQGQMGAGGMMYAANPGGGRPPQQHLQQLHHHHHQQPPSMMPATSPLHPLQQQQHHHLQQMHPAAHMMHQQQQMQHHHQQMQHMQSMQGMQQQQSPQIRSPFPNGLPPHVSTTTTTSTSNTASTSGSIGGPKAASSDELITDDIPPSASPFPIEIRRSYPPQVPSPLQNPSQNNGFLLSPTQSHHLTPLPSFSQFHQYGNGPLSPTSAVLPPFGSVHQNPTFLYQHHGFAQQSLVPHHAGVTENVGGLSSMSNLLAMEQHHPYGGSLHIQQQGMHMTNNGTHLSYDEGVATYINNNSLTNGNDDDDMDQGDGLVIEENGDTMETEDNSQSLPGSSLDKEEIKVVIKKEPDVNPPNSNGISTTTKQKTKTTSSATTNTNGELHKCIDCDKVFNKACYLTQHNKTFHSGDKPFKCNLCGKRFPAEYLYQEHLTKHAGEKPYKCEICPKQFNHKTDLRRHMCLHTGEKPYSCEVCGKGFIRKDHMLKHNETHRRKIQQQAPPQQQVMHSGVGGRLGNGSHSLRRESRELEARGGRRKMAGVGNHFHRWREGGRGSRSEWFPKQ</sequence>
<feature type="compositionally biased region" description="Pro residues" evidence="9">
    <location>
        <begin position="190"/>
        <end position="213"/>
    </location>
</feature>
<feature type="compositionally biased region" description="Basic residues" evidence="9">
    <location>
        <begin position="327"/>
        <end position="338"/>
    </location>
</feature>
<feature type="domain" description="C2H2-type" evidence="10">
    <location>
        <begin position="1295"/>
        <end position="1322"/>
    </location>
</feature>
<feature type="compositionally biased region" description="Low complexity" evidence="9">
    <location>
        <begin position="851"/>
        <end position="883"/>
    </location>
</feature>
<dbReference type="FunFam" id="3.30.160.60:FF:000448">
    <property type="entry name" value="RE1-silencing transcription factor A"/>
    <property type="match status" value="1"/>
</dbReference>
<dbReference type="PANTHER" id="PTHR24404:SF106">
    <property type="entry name" value="C2H2-TYPE DOMAIN-CONTAINING PROTEIN"/>
    <property type="match status" value="1"/>
</dbReference>
<keyword evidence="4 8" id="KW-0863">Zinc-finger</keyword>
<feature type="compositionally biased region" description="Low complexity" evidence="9">
    <location>
        <begin position="20"/>
        <end position="36"/>
    </location>
</feature>
<feature type="compositionally biased region" description="Low complexity" evidence="9">
    <location>
        <begin position="123"/>
        <end position="153"/>
    </location>
</feature>
<evidence type="ECO:0000256" key="4">
    <source>
        <dbReference type="ARBA" id="ARBA00022771"/>
    </source>
</evidence>
<accession>A0A8K0JYP1</accession>
<feature type="compositionally biased region" description="Low complexity" evidence="9">
    <location>
        <begin position="662"/>
        <end position="679"/>
    </location>
</feature>
<feature type="compositionally biased region" description="Gly residues" evidence="9">
    <location>
        <begin position="342"/>
        <end position="353"/>
    </location>
</feature>
<evidence type="ECO:0000313" key="12">
    <source>
        <dbReference type="Proteomes" id="UP000792457"/>
    </source>
</evidence>
<feature type="compositionally biased region" description="Gly residues" evidence="9">
    <location>
        <begin position="166"/>
        <end position="176"/>
    </location>
</feature>
<evidence type="ECO:0000256" key="8">
    <source>
        <dbReference type="PROSITE-ProRule" id="PRU00042"/>
    </source>
</evidence>
<evidence type="ECO:0000256" key="3">
    <source>
        <dbReference type="ARBA" id="ARBA00022737"/>
    </source>
</evidence>
<name>A0A8K0JYP1_LADFU</name>
<feature type="compositionally biased region" description="Basic and acidic residues" evidence="9">
    <location>
        <begin position="1401"/>
        <end position="1416"/>
    </location>
</feature>
<gene>
    <name evidence="11" type="ORF">J437_LFUL005204</name>
</gene>
<feature type="compositionally biased region" description="Basic residues" evidence="9">
    <location>
        <begin position="37"/>
        <end position="48"/>
    </location>
</feature>
<evidence type="ECO:0000256" key="9">
    <source>
        <dbReference type="SAM" id="MobiDB-lite"/>
    </source>
</evidence>
<feature type="region of interest" description="Disordered" evidence="9">
    <location>
        <begin position="1"/>
        <end position="48"/>
    </location>
</feature>
<comment type="subcellular location">
    <subcellularLocation>
        <location evidence="1">Nucleus</location>
    </subcellularLocation>
</comment>
<feature type="compositionally biased region" description="Low complexity" evidence="9">
    <location>
        <begin position="778"/>
        <end position="791"/>
    </location>
</feature>
<feature type="compositionally biased region" description="Low complexity" evidence="9">
    <location>
        <begin position="430"/>
        <end position="447"/>
    </location>
</feature>
<feature type="domain" description="C2H2-type" evidence="10">
    <location>
        <begin position="1323"/>
        <end position="1350"/>
    </location>
</feature>
<evidence type="ECO:0000256" key="7">
    <source>
        <dbReference type="ARBA" id="ARBA00023242"/>
    </source>
</evidence>
<reference evidence="11" key="2">
    <citation type="submission" date="2017-10" db="EMBL/GenBank/DDBJ databases">
        <title>Ladona fulva Genome sequencing and assembly.</title>
        <authorList>
            <person name="Murali S."/>
            <person name="Richards S."/>
            <person name="Bandaranaike D."/>
            <person name="Bellair M."/>
            <person name="Blankenburg K."/>
            <person name="Chao H."/>
            <person name="Dinh H."/>
            <person name="Doddapaneni H."/>
            <person name="Dugan-Rocha S."/>
            <person name="Elkadiri S."/>
            <person name="Gnanaolivu R."/>
            <person name="Hernandez B."/>
            <person name="Skinner E."/>
            <person name="Javaid M."/>
            <person name="Lee S."/>
            <person name="Li M."/>
            <person name="Ming W."/>
            <person name="Munidasa M."/>
            <person name="Muniz J."/>
            <person name="Nguyen L."/>
            <person name="Hughes D."/>
            <person name="Osuji N."/>
            <person name="Pu L.-L."/>
            <person name="Puazo M."/>
            <person name="Qu C."/>
            <person name="Quiroz J."/>
            <person name="Raj R."/>
            <person name="Weissenberger G."/>
            <person name="Xin Y."/>
            <person name="Zou X."/>
            <person name="Han Y."/>
            <person name="Worley K."/>
            <person name="Muzny D."/>
            <person name="Gibbs R."/>
        </authorList>
    </citation>
    <scope>NUCLEOTIDE SEQUENCE</scope>
    <source>
        <strain evidence="11">Sampled in the wild</strain>
    </source>
</reference>
<feature type="region of interest" description="Disordered" evidence="9">
    <location>
        <begin position="588"/>
        <end position="688"/>
    </location>
</feature>
<dbReference type="InterPro" id="IPR036236">
    <property type="entry name" value="Znf_C2H2_sf"/>
</dbReference>
<dbReference type="SMART" id="SM00355">
    <property type="entry name" value="ZnF_C2H2"/>
    <property type="match status" value="7"/>
</dbReference>
<feature type="compositionally biased region" description="Basic residues" evidence="9">
    <location>
        <begin position="9"/>
        <end position="19"/>
    </location>
</feature>
<evidence type="ECO:0000256" key="5">
    <source>
        <dbReference type="ARBA" id="ARBA00022833"/>
    </source>
</evidence>
<feature type="compositionally biased region" description="Polar residues" evidence="9">
    <location>
        <begin position="375"/>
        <end position="387"/>
    </location>
</feature>
<feature type="domain" description="C2H2-type" evidence="10">
    <location>
        <begin position="1238"/>
        <end position="1266"/>
    </location>
</feature>
<dbReference type="GO" id="GO:0003700">
    <property type="term" value="F:DNA-binding transcription factor activity"/>
    <property type="evidence" value="ECO:0007669"/>
    <property type="project" value="TreeGrafter"/>
</dbReference>
<feature type="compositionally biased region" description="Low complexity" evidence="9">
    <location>
        <begin position="623"/>
        <end position="643"/>
    </location>
</feature>
<feature type="compositionally biased region" description="Pro residues" evidence="9">
    <location>
        <begin position="815"/>
        <end position="838"/>
    </location>
</feature>